<comment type="caution">
    <text evidence="14">The sequence shown here is derived from an EMBL/GenBank/DDBJ whole genome shotgun (WGS) entry which is preliminary data.</text>
</comment>
<evidence type="ECO:0000259" key="12">
    <source>
        <dbReference type="PROSITE" id="PS50893"/>
    </source>
</evidence>
<keyword evidence="6 14" id="KW-0067">ATP-binding</keyword>
<dbReference type="GO" id="GO:0005524">
    <property type="term" value="F:ATP binding"/>
    <property type="evidence" value="ECO:0007669"/>
    <property type="project" value="UniProtKB-KW"/>
</dbReference>
<feature type="chain" id="PRO_5013681443" evidence="11">
    <location>
        <begin position="24"/>
        <end position="1563"/>
    </location>
</feature>
<keyword evidence="15" id="KW-1185">Reference proteome</keyword>
<dbReference type="PROSITE" id="PS50893">
    <property type="entry name" value="ABC_TRANSPORTER_2"/>
    <property type="match status" value="2"/>
</dbReference>
<dbReference type="Proteomes" id="UP000230002">
    <property type="component" value="Unassembled WGS sequence"/>
</dbReference>
<dbReference type="Gene3D" id="3.40.50.300">
    <property type="entry name" value="P-loop containing nucleotide triphosphate hydrolases"/>
    <property type="match status" value="2"/>
</dbReference>
<dbReference type="InterPro" id="IPR003439">
    <property type="entry name" value="ABC_transporter-like_ATP-bd"/>
</dbReference>
<evidence type="ECO:0000256" key="1">
    <source>
        <dbReference type="ARBA" id="ARBA00004141"/>
    </source>
</evidence>
<accession>A0A2G8SPC4</accession>
<keyword evidence="7 10" id="KW-1133">Transmembrane helix</keyword>
<evidence type="ECO:0000313" key="14">
    <source>
        <dbReference type="EMBL" id="PIL35428.1"/>
    </source>
</evidence>
<feature type="transmembrane region" description="Helical" evidence="10">
    <location>
        <begin position="52"/>
        <end position="72"/>
    </location>
</feature>
<evidence type="ECO:0000256" key="9">
    <source>
        <dbReference type="SAM" id="MobiDB-lite"/>
    </source>
</evidence>
<name>A0A2G8SPC4_9APHY</name>
<dbReference type="PROSITE" id="PS50929">
    <property type="entry name" value="ABC_TM1F"/>
    <property type="match status" value="2"/>
</dbReference>
<dbReference type="CDD" id="cd03250">
    <property type="entry name" value="ABCC_MRP_domain1"/>
    <property type="match status" value="1"/>
</dbReference>
<reference evidence="14 15" key="1">
    <citation type="journal article" date="2015" name="Sci. Rep.">
        <title>Chromosome-level genome map provides insights into diverse defense mechanisms in the medicinal fungus Ganoderma sinense.</title>
        <authorList>
            <person name="Zhu Y."/>
            <person name="Xu J."/>
            <person name="Sun C."/>
            <person name="Zhou S."/>
            <person name="Xu H."/>
            <person name="Nelson D.R."/>
            <person name="Qian J."/>
            <person name="Song J."/>
            <person name="Luo H."/>
            <person name="Xiang L."/>
            <person name="Li Y."/>
            <person name="Xu Z."/>
            <person name="Ji A."/>
            <person name="Wang L."/>
            <person name="Lu S."/>
            <person name="Hayward A."/>
            <person name="Sun W."/>
            <person name="Li X."/>
            <person name="Schwartz D.C."/>
            <person name="Wang Y."/>
            <person name="Chen S."/>
        </authorList>
    </citation>
    <scope>NUCLEOTIDE SEQUENCE [LARGE SCALE GENOMIC DNA]</scope>
    <source>
        <strain evidence="14 15">ZZ0214-1</strain>
    </source>
</reference>
<dbReference type="SUPFAM" id="SSF90123">
    <property type="entry name" value="ABC transporter transmembrane region"/>
    <property type="match status" value="2"/>
</dbReference>
<feature type="transmembrane region" description="Helical" evidence="10">
    <location>
        <begin position="479"/>
        <end position="498"/>
    </location>
</feature>
<dbReference type="GO" id="GO:0016020">
    <property type="term" value="C:membrane"/>
    <property type="evidence" value="ECO:0007669"/>
    <property type="project" value="UniProtKB-SubCell"/>
</dbReference>
<dbReference type="InterPro" id="IPR011527">
    <property type="entry name" value="ABC1_TM_dom"/>
</dbReference>
<gene>
    <name evidence="14" type="ORF">GSI_02155</name>
</gene>
<dbReference type="PROSITE" id="PS00211">
    <property type="entry name" value="ABC_TRANSPORTER_1"/>
    <property type="match status" value="2"/>
</dbReference>
<feature type="transmembrane region" description="Helical" evidence="10">
    <location>
        <begin position="453"/>
        <end position="473"/>
    </location>
</feature>
<feature type="transmembrane region" description="Helical" evidence="10">
    <location>
        <begin position="143"/>
        <end position="161"/>
    </location>
</feature>
<keyword evidence="5" id="KW-0547">Nucleotide-binding</keyword>
<organism evidence="14 15">
    <name type="scientific">Ganoderma sinense ZZ0214-1</name>
    <dbReference type="NCBI Taxonomy" id="1077348"/>
    <lineage>
        <taxon>Eukaryota</taxon>
        <taxon>Fungi</taxon>
        <taxon>Dikarya</taxon>
        <taxon>Basidiomycota</taxon>
        <taxon>Agaricomycotina</taxon>
        <taxon>Agaricomycetes</taxon>
        <taxon>Polyporales</taxon>
        <taxon>Polyporaceae</taxon>
        <taxon>Ganoderma</taxon>
    </lineage>
</organism>
<feature type="domain" description="ABC transmembrane type-1" evidence="13">
    <location>
        <begin position="974"/>
        <end position="1269"/>
    </location>
</feature>
<feature type="domain" description="ABC transporter" evidence="12">
    <location>
        <begin position="660"/>
        <end position="894"/>
    </location>
</feature>
<feature type="transmembrane region" description="Helical" evidence="10">
    <location>
        <begin position="321"/>
        <end position="341"/>
    </location>
</feature>
<evidence type="ECO:0000256" key="11">
    <source>
        <dbReference type="SAM" id="SignalP"/>
    </source>
</evidence>
<feature type="transmembrane region" description="Helical" evidence="10">
    <location>
        <begin position="201"/>
        <end position="221"/>
    </location>
</feature>
<evidence type="ECO:0000256" key="6">
    <source>
        <dbReference type="ARBA" id="ARBA00022840"/>
    </source>
</evidence>
<feature type="transmembrane region" description="Helical" evidence="10">
    <location>
        <begin position="1116"/>
        <end position="1142"/>
    </location>
</feature>
<dbReference type="OrthoDB" id="6500128at2759"/>
<evidence type="ECO:0000256" key="2">
    <source>
        <dbReference type="ARBA" id="ARBA00022448"/>
    </source>
</evidence>
<dbReference type="CDD" id="cd03244">
    <property type="entry name" value="ABCC_MRP_domain2"/>
    <property type="match status" value="1"/>
</dbReference>
<dbReference type="GO" id="GO:0140359">
    <property type="term" value="F:ABC-type transporter activity"/>
    <property type="evidence" value="ECO:0007669"/>
    <property type="project" value="InterPro"/>
</dbReference>
<feature type="signal peptide" evidence="11">
    <location>
        <begin position="1"/>
        <end position="23"/>
    </location>
</feature>
<feature type="transmembrane region" description="Helical" evidence="10">
    <location>
        <begin position="961"/>
        <end position="986"/>
    </location>
</feature>
<dbReference type="InterPro" id="IPR050173">
    <property type="entry name" value="ABC_transporter_C-like"/>
</dbReference>
<keyword evidence="4" id="KW-0677">Repeat</keyword>
<dbReference type="InterPro" id="IPR027417">
    <property type="entry name" value="P-loop_NTPase"/>
</dbReference>
<protein>
    <submittedName>
        <fullName evidence="14">ATP-binding cassette transporter</fullName>
    </submittedName>
</protein>
<evidence type="ECO:0000256" key="10">
    <source>
        <dbReference type="SAM" id="Phobius"/>
    </source>
</evidence>
<dbReference type="FunFam" id="1.20.1560.10:FF:000013">
    <property type="entry name" value="ABC transporter C family member 2"/>
    <property type="match status" value="1"/>
</dbReference>
<evidence type="ECO:0000259" key="13">
    <source>
        <dbReference type="PROSITE" id="PS50929"/>
    </source>
</evidence>
<evidence type="ECO:0000256" key="5">
    <source>
        <dbReference type="ARBA" id="ARBA00022741"/>
    </source>
</evidence>
<dbReference type="InterPro" id="IPR017871">
    <property type="entry name" value="ABC_transporter-like_CS"/>
</dbReference>
<dbReference type="STRING" id="1077348.A0A2G8SPC4"/>
<dbReference type="Gene3D" id="1.20.1560.10">
    <property type="entry name" value="ABC transporter type 1, transmembrane domain"/>
    <property type="match status" value="2"/>
</dbReference>
<dbReference type="FunFam" id="3.40.50.300:FF:000973">
    <property type="entry name" value="Multidrug resistance-associated protein 4"/>
    <property type="match status" value="1"/>
</dbReference>
<proteinExistence type="predicted"/>
<dbReference type="InterPro" id="IPR036640">
    <property type="entry name" value="ABC1_TM_sf"/>
</dbReference>
<feature type="domain" description="ABC transporter" evidence="12">
    <location>
        <begin position="1307"/>
        <end position="1548"/>
    </location>
</feature>
<dbReference type="PANTHER" id="PTHR24223:SF415">
    <property type="entry name" value="FI20190P1"/>
    <property type="match status" value="1"/>
</dbReference>
<feature type="transmembrane region" description="Helical" evidence="10">
    <location>
        <begin position="1027"/>
        <end position="1051"/>
    </location>
</feature>
<keyword evidence="8 10" id="KW-0472">Membrane</keyword>
<evidence type="ECO:0000256" key="3">
    <source>
        <dbReference type="ARBA" id="ARBA00022692"/>
    </source>
</evidence>
<dbReference type="FunFam" id="3.40.50.300:FF:001354">
    <property type="entry name" value="ATP-binding cassette (ABC) transporter, putative"/>
    <property type="match status" value="1"/>
</dbReference>
<comment type="subcellular location">
    <subcellularLocation>
        <location evidence="1">Membrane</location>
        <topology evidence="1">Multi-pass membrane protein</topology>
    </subcellularLocation>
</comment>
<dbReference type="Pfam" id="PF00664">
    <property type="entry name" value="ABC_membrane"/>
    <property type="match status" value="2"/>
</dbReference>
<feature type="transmembrane region" description="Helical" evidence="10">
    <location>
        <begin position="361"/>
        <end position="379"/>
    </location>
</feature>
<keyword evidence="11" id="KW-0732">Signal</keyword>
<evidence type="ECO:0000256" key="8">
    <source>
        <dbReference type="ARBA" id="ARBA00023136"/>
    </source>
</evidence>
<feature type="domain" description="ABC transmembrane type-1" evidence="13">
    <location>
        <begin position="333"/>
        <end position="617"/>
    </location>
</feature>
<dbReference type="EMBL" id="AYKW01000003">
    <property type="protein sequence ID" value="PIL35428.1"/>
    <property type="molecule type" value="Genomic_DNA"/>
</dbReference>
<keyword evidence="3 10" id="KW-0812">Transmembrane</keyword>
<dbReference type="SUPFAM" id="SSF52540">
    <property type="entry name" value="P-loop containing nucleoside triphosphate hydrolases"/>
    <property type="match status" value="2"/>
</dbReference>
<evidence type="ECO:0000256" key="4">
    <source>
        <dbReference type="ARBA" id="ARBA00022737"/>
    </source>
</evidence>
<dbReference type="PANTHER" id="PTHR24223">
    <property type="entry name" value="ATP-BINDING CASSETTE SUB-FAMILY C"/>
    <property type="match status" value="1"/>
</dbReference>
<evidence type="ECO:0000313" key="15">
    <source>
        <dbReference type="Proteomes" id="UP000230002"/>
    </source>
</evidence>
<feature type="transmembrane region" description="Helical" evidence="10">
    <location>
        <begin position="173"/>
        <end position="195"/>
    </location>
</feature>
<dbReference type="InterPro" id="IPR003593">
    <property type="entry name" value="AAA+_ATPase"/>
</dbReference>
<dbReference type="Pfam" id="PF00005">
    <property type="entry name" value="ABC_tran"/>
    <property type="match status" value="2"/>
</dbReference>
<feature type="region of interest" description="Disordered" evidence="9">
    <location>
        <begin position="888"/>
        <end position="942"/>
    </location>
</feature>
<dbReference type="CDD" id="cd18604">
    <property type="entry name" value="ABC_6TM_VMR1_D2_like"/>
    <property type="match status" value="1"/>
</dbReference>
<evidence type="ECO:0000256" key="7">
    <source>
        <dbReference type="ARBA" id="ARBA00022989"/>
    </source>
</evidence>
<feature type="compositionally biased region" description="Acidic residues" evidence="9">
    <location>
        <begin position="893"/>
        <end position="914"/>
    </location>
</feature>
<sequence length="1563" mass="172939">MSSPLSTVAQFPLLLLVPPSPSATPASPAPASFSLATSDSPAPLASNPQLDRLVTTILPASAALLAVTFELLSRVQYPKAVKKAASKLSRPFRNFFTLADVEAPVPCPLHQAPWKARVLVVGSAVQSVGWLAVLAYKQEVADWAGSVRAGVAFLAWTFALTRVLARPPVTPPYLLLGFFVTCVAAACYDLVLGILRGGEALSYVALGLGALQLCVLGGLIWTAGTYPLGKDWPGPNVARPSEPPSNQFTMPEDSVDLWSWSTFSFVEPLFKVSNARTVNDNDVWTLSPFFTHKNIFRKYLQYSSEHPTYSLLRYLIVSNSLDLIIVILLETWSSVIGYVPPYALQRILQALSDPSPDAKNTAYFFAAVAFLANLSFAQVDVNKGWFVRRCYERTRGQLFCALHYKALKRRDVSGKNTGKDDDPLLEKDDDGNADLGKIVNLMQGDAYAVAHRFWQFSGFFLAPVRLTIALVFLYRVLGWSAFTAVAVTVVVYILNYPLAKYDLYLMRQCWKASDRRMNTVNELFQNIRFLKFYGWEFRWSERVKKTRESELQWRVKANIVDTFISFMWGWMPSATAVATFVCYTVVAGKPLTVATAFTALSLFSHLQGPMVEFPDQVFAMLHAYISMQRIEKFLNEEEVPDWASSLKRDAQSASTNNVEIGFENASFEWDTAKTEAPSRFTLGPLDIRFPSGKLSLVSGPTGSGKSALLVAMLGEMHCTAGRVMLNKAGHQVAYCAQNPWLQHATIRENIIFGAGYGYDEARYQAVVDACALAKDFEIFPAGDKTEIGEKGITLSGGQRARIALARALYSPAKVVLLDDPLAAVDSHTATHLVKRALSGDLARSRTIILVTHHISLCLPIAAYLVELSSGAPLRSGLTSELRERGELEKLVDAEDSVEEDHTEDESSTDVENEADITAAKKSVNGNVNGVGTPNGKPQDPDTGKLIDEEARAEGRVSLRTYWTYIKAAGIVCWIFTFAFMLLIRFIQVGQQVFVAKWGEAYEHGSISEPAVGTQDVLDGLPSPDDDVWPWLMIYLYISLASALSSLFYLALGYYASLQASRSLFTAMLQRLSRAPSRFFDITPIGRILNRFTTDISTVDYALQGSARSAFSGMLNFVISFCVIVSVVPSFAPFALVIAWLYIRLAPSYVRASRDLRRLESVSLSPTFAAFDELLRGLPHVRAFGVEERYQDGFYERVDKFQSFDHVYWLIAGWLNWRYDCLGSVVVFMTTLFALGSSISPGWAALVIVQASMFAEASRQLVRVLAQVELDFNSVERIVEYLGVPQEAPAVVREKRPPAAWPSSSGELVVEDLVVKYAPHLPAVLKKLSFYVKPSEKIGIVGRTGSGKSTLAMSLLRMVEPSGGHIIIDGININTIGLEDLRSRITIISQDVSLFSGTLRSNLDPFNEHTDHECWDVLERCHLTTVLQGSLSRTQESHEISLDMPISQTGSLSAGERQLVAMARAILRRSNVVILDEATSQIDSDLDDQIQRTIREEFAGAIVITIAHRLKTVLDYDRIMVLDSGEIVEFDAPSELLRKPGSSFRDMCRASTDRRVYQAVSEAH</sequence>
<dbReference type="GO" id="GO:0016887">
    <property type="term" value="F:ATP hydrolysis activity"/>
    <property type="evidence" value="ECO:0007669"/>
    <property type="project" value="InterPro"/>
</dbReference>
<dbReference type="CDD" id="cd18596">
    <property type="entry name" value="ABC_6TM_VMR1_D1_like"/>
    <property type="match status" value="1"/>
</dbReference>
<keyword evidence="2" id="KW-0813">Transport</keyword>
<dbReference type="SMART" id="SM00382">
    <property type="entry name" value="AAA"/>
    <property type="match status" value="2"/>
</dbReference>